<gene>
    <name evidence="2" type="ORF">DFH08DRAFT_812557</name>
</gene>
<comment type="caution">
    <text evidence="2">The sequence shown here is derived from an EMBL/GenBank/DDBJ whole genome shotgun (WGS) entry which is preliminary data.</text>
</comment>
<feature type="compositionally biased region" description="Polar residues" evidence="1">
    <location>
        <begin position="174"/>
        <end position="194"/>
    </location>
</feature>
<feature type="compositionally biased region" description="Basic residues" evidence="1">
    <location>
        <begin position="936"/>
        <end position="958"/>
    </location>
</feature>
<sequence length="1327" mass="146895">MARLGTGPGLRFSTCHLSALALGHQVESGLEARGRQWPMTAAGINSEDKASEDQGKDSKISKVSTARSLRRTVSHFTYTPAYLPQQPHQFYAPPPMVMELRTCKNPHETAGTTKAAKTAKATKSTTAAATKLTTAKSTAGPATKKACNFFYGCGQVLTKKISVEKSTRKGSGRGTSTELSPYIQHSSSLLQKSRTAAERVDEHEQPAETGTEEPVDEQAVTSKDSNKMDMDATPAEDAPVEDAVQDGKMLSKETDAFMYRDIKVLLPQPHNLRQEENSGENLANDPSNDPFSLFKHGPYARTVKPHEVEEEGEVEADDSPLVPPVGNTNHGRSCTLQQGPAPAHSRCHRQVAPIAVVAARSRQGPAPARSLTHAPAHSRCHRRAAPIVVVARSRQGPTPARALILTCAPARSRRTPHADKMHGVRATTLPPSSPLLPIEESELSYSSNNYAEAVAQKQRVKKRTREHGGRVSPGTETEEEENLREHEDMMPAAKSKKGKNSMRAVGPAAHAGHSKSTARSKGKVIPEGGELEGTAVAPATSKCSRQKAKAKDVGEDTDVDVVMYGDVTNDDDEEGEADSGGGSNKKGPIPQAAVDRLNEVYKTFLLSLDEITKDCGKSTHTLHQALGTTIKAACGMCGKVDGTTYTNTARKAFKEALRKASPDFTNKMIQDSAACFAALPWLAEWNEQLVTQAVVDIREAGKLKPRLQKEIKPVLAIAHQLQKEFGVYMLGFVIDPQDHTSFVFGNGDEVKEYRQSQLFNLNQQVKDMDHSFGVIDMRKRGLVTQGAPMKSLVAQSDEGKRDTCNSEVGSRLWRLGDAANAWSRQDTVFSNFRMKWNISFIEAARKSKCRIINYPAALKAGKQVIRTSTFNVKKIQQTTFEKFVPDLVKAQEHGTQDDADVMVIVPWAGDETDLPLEEQGDVGVVLNEEGRVLVYRRRRQRNRPGRRPRSRPRRRRAGRHMEAEEGTYGARKPPAPSPAHHYSRDDGDLEHGYHENGQYEHEDRYRARSPSGVHSQDYEAPVTRLRDVSQQDLYEDRRRNSYFPSVSYHNVYNDQEHEFGYETKYGGARHREALYNKWKDYPCSPSPPPTGSSRQYHMSGPHHQSVKQPPPGHHHFLLRSPLYTGSSHQYRTSGPHSPPLSSTPRLHKTREKPVTIPKSTQGRGHSVHPVSRDEARTHAVPRGPGDSMHPGQGDHDHARMPEVPQGDPSRVVPVPHRNDGTGARPSKRKNGPVEESERVVKRQGGVEDAEEGVPQYKMRFCVNGQTSMMWYATALHRVENPSSAAKHIQYWDRDTKSWEWLPDKTTPVFATEGDVGRYSRTKEILGL</sequence>
<feature type="region of interest" description="Disordered" evidence="1">
    <location>
        <begin position="41"/>
        <end position="65"/>
    </location>
</feature>
<reference evidence="2" key="1">
    <citation type="submission" date="2023-03" db="EMBL/GenBank/DDBJ databases">
        <title>Massive genome expansion in bonnet fungi (Mycena s.s.) driven by repeated elements and novel gene families across ecological guilds.</title>
        <authorList>
            <consortium name="Lawrence Berkeley National Laboratory"/>
            <person name="Harder C.B."/>
            <person name="Miyauchi S."/>
            <person name="Viragh M."/>
            <person name="Kuo A."/>
            <person name="Thoen E."/>
            <person name="Andreopoulos B."/>
            <person name="Lu D."/>
            <person name="Skrede I."/>
            <person name="Drula E."/>
            <person name="Henrissat B."/>
            <person name="Morin E."/>
            <person name="Kohler A."/>
            <person name="Barry K."/>
            <person name="LaButti K."/>
            <person name="Morin E."/>
            <person name="Salamov A."/>
            <person name="Lipzen A."/>
            <person name="Mereny Z."/>
            <person name="Hegedus B."/>
            <person name="Baldrian P."/>
            <person name="Stursova M."/>
            <person name="Weitz H."/>
            <person name="Taylor A."/>
            <person name="Grigoriev I.V."/>
            <person name="Nagy L.G."/>
            <person name="Martin F."/>
            <person name="Kauserud H."/>
        </authorList>
    </citation>
    <scope>NUCLEOTIDE SEQUENCE</scope>
    <source>
        <strain evidence="2">CBHHK002</strain>
    </source>
</reference>
<feature type="region of interest" description="Disordered" evidence="1">
    <location>
        <begin position="275"/>
        <end position="344"/>
    </location>
</feature>
<feature type="compositionally biased region" description="Polar residues" evidence="1">
    <location>
        <begin position="279"/>
        <end position="290"/>
    </location>
</feature>
<organism evidence="2 3">
    <name type="scientific">Mycena albidolilacea</name>
    <dbReference type="NCBI Taxonomy" id="1033008"/>
    <lineage>
        <taxon>Eukaryota</taxon>
        <taxon>Fungi</taxon>
        <taxon>Dikarya</taxon>
        <taxon>Basidiomycota</taxon>
        <taxon>Agaricomycotina</taxon>
        <taxon>Agaricomycetes</taxon>
        <taxon>Agaricomycetidae</taxon>
        <taxon>Agaricales</taxon>
        <taxon>Marasmiineae</taxon>
        <taxon>Mycenaceae</taxon>
        <taxon>Mycena</taxon>
    </lineage>
</organism>
<feature type="compositionally biased region" description="Basic and acidic residues" evidence="1">
    <location>
        <begin position="1231"/>
        <end position="1240"/>
    </location>
</feature>
<proteinExistence type="predicted"/>
<evidence type="ECO:0000256" key="1">
    <source>
        <dbReference type="SAM" id="MobiDB-lite"/>
    </source>
</evidence>
<feature type="region of interest" description="Disordered" evidence="1">
    <location>
        <begin position="458"/>
        <end position="554"/>
    </location>
</feature>
<feature type="compositionally biased region" description="Polar residues" evidence="1">
    <location>
        <begin position="326"/>
        <end position="338"/>
    </location>
</feature>
<feature type="compositionally biased region" description="Acidic residues" evidence="1">
    <location>
        <begin position="308"/>
        <end position="318"/>
    </location>
</feature>
<feature type="compositionally biased region" description="Polar residues" evidence="1">
    <location>
        <begin position="1123"/>
        <end position="1144"/>
    </location>
</feature>
<feature type="region of interest" description="Disordered" evidence="1">
    <location>
        <begin position="936"/>
        <end position="1024"/>
    </location>
</feature>
<protein>
    <submittedName>
        <fullName evidence="2">Uncharacterized protein</fullName>
    </submittedName>
</protein>
<feature type="compositionally biased region" description="Basic and acidic residues" evidence="1">
    <location>
        <begin position="982"/>
        <end position="1006"/>
    </location>
</feature>
<feature type="region of interest" description="Disordered" evidence="1">
    <location>
        <begin position="413"/>
        <end position="435"/>
    </location>
</feature>
<feature type="region of interest" description="Disordered" evidence="1">
    <location>
        <begin position="164"/>
        <end position="244"/>
    </location>
</feature>
<feature type="region of interest" description="Disordered" evidence="1">
    <location>
        <begin position="567"/>
        <end position="590"/>
    </location>
</feature>
<accession>A0AAD6ZTZ3</accession>
<evidence type="ECO:0000313" key="2">
    <source>
        <dbReference type="EMBL" id="KAJ7339166.1"/>
    </source>
</evidence>
<feature type="compositionally biased region" description="Basic and acidic residues" evidence="1">
    <location>
        <begin position="195"/>
        <end position="206"/>
    </location>
</feature>
<feature type="compositionally biased region" description="Basic residues" evidence="1">
    <location>
        <begin position="512"/>
        <end position="522"/>
    </location>
</feature>
<feature type="compositionally biased region" description="Basic and acidic residues" evidence="1">
    <location>
        <begin position="46"/>
        <end position="60"/>
    </location>
</feature>
<keyword evidence="3" id="KW-1185">Reference proteome</keyword>
<feature type="region of interest" description="Disordered" evidence="1">
    <location>
        <begin position="1085"/>
        <end position="1250"/>
    </location>
</feature>
<dbReference type="Proteomes" id="UP001218218">
    <property type="component" value="Unassembled WGS sequence"/>
</dbReference>
<feature type="compositionally biased region" description="Acidic residues" evidence="1">
    <location>
        <begin position="568"/>
        <end position="577"/>
    </location>
</feature>
<dbReference type="EMBL" id="JARIHO010000028">
    <property type="protein sequence ID" value="KAJ7339166.1"/>
    <property type="molecule type" value="Genomic_DNA"/>
</dbReference>
<name>A0AAD6ZTZ3_9AGAR</name>
<evidence type="ECO:0000313" key="3">
    <source>
        <dbReference type="Proteomes" id="UP001218218"/>
    </source>
</evidence>